<dbReference type="PANTHER" id="PTHR13491">
    <property type="entry name" value="ZCCHC10 PROTEIN"/>
    <property type="match status" value="1"/>
</dbReference>
<feature type="compositionally biased region" description="Basic and acidic residues" evidence="1">
    <location>
        <begin position="50"/>
        <end position="61"/>
    </location>
</feature>
<dbReference type="AlphaFoldDB" id="A0A899G8X9"/>
<evidence type="ECO:0000313" key="3">
    <source>
        <dbReference type="Proteomes" id="UP000663699"/>
    </source>
</evidence>
<dbReference type="EMBL" id="CP054535">
    <property type="protein sequence ID" value="QSL65037.1"/>
    <property type="molecule type" value="Genomic_DNA"/>
</dbReference>
<reference evidence="2" key="1">
    <citation type="submission" date="2020-06" db="EMBL/GenBank/DDBJ databases">
        <title>Genomes of multiple members of Pneumocystis genus reveal paths to human pathogen Pneumocystis jirovecii.</title>
        <authorList>
            <person name="Cisse O.H."/>
            <person name="Ma L."/>
            <person name="Dekker J."/>
            <person name="Khil P."/>
            <person name="Jo J."/>
            <person name="Brenchley J."/>
            <person name="Blair R."/>
            <person name="Pahar B."/>
            <person name="Chabe M."/>
            <person name="Van Rompay K.A."/>
            <person name="Keesler R."/>
            <person name="Sukura A."/>
            <person name="Hirsch V."/>
            <person name="Kutty G."/>
            <person name="Liu Y."/>
            <person name="Peng L."/>
            <person name="Chen J."/>
            <person name="Song J."/>
            <person name="Weissenbacher-Lang C."/>
            <person name="Xu J."/>
            <person name="Upham N.S."/>
            <person name="Stajich J.E."/>
            <person name="Cuomo C.A."/>
            <person name="Cushion M.T."/>
            <person name="Kovacs J.A."/>
        </authorList>
    </citation>
    <scope>NUCLEOTIDE SEQUENCE</scope>
    <source>
        <strain evidence="2">2A</strain>
    </source>
</reference>
<feature type="region of interest" description="Disordered" evidence="1">
    <location>
        <begin position="40"/>
        <end position="61"/>
    </location>
</feature>
<dbReference type="GO" id="GO:0003676">
    <property type="term" value="F:nucleic acid binding"/>
    <property type="evidence" value="ECO:0007669"/>
    <property type="project" value="InterPro"/>
</dbReference>
<keyword evidence="3" id="KW-1185">Reference proteome</keyword>
<dbReference type="InterPro" id="IPR039715">
    <property type="entry name" value="ZCCHC10"/>
</dbReference>
<dbReference type="SUPFAM" id="SSF57756">
    <property type="entry name" value="Retrovirus zinc finger-like domains"/>
    <property type="match status" value="1"/>
</dbReference>
<dbReference type="Gene3D" id="4.10.60.10">
    <property type="entry name" value="Zinc finger, CCHC-type"/>
    <property type="match status" value="1"/>
</dbReference>
<dbReference type="Pfam" id="PF13917">
    <property type="entry name" value="zf-CCHC_3"/>
    <property type="match status" value="1"/>
</dbReference>
<organism evidence="2 3">
    <name type="scientific">Pneumocystis wakefieldiae</name>
    <dbReference type="NCBI Taxonomy" id="38082"/>
    <lineage>
        <taxon>Eukaryota</taxon>
        <taxon>Fungi</taxon>
        <taxon>Dikarya</taxon>
        <taxon>Ascomycota</taxon>
        <taxon>Taphrinomycotina</taxon>
        <taxon>Pneumocystomycetes</taxon>
        <taxon>Pneumocystaceae</taxon>
        <taxon>Pneumocystis</taxon>
    </lineage>
</organism>
<protein>
    <submittedName>
        <fullName evidence="2">Uncharacterized protein</fullName>
    </submittedName>
</protein>
<gene>
    <name evidence="2" type="ORF">MERGE_002341</name>
</gene>
<dbReference type="OrthoDB" id="437973at2759"/>
<dbReference type="PANTHER" id="PTHR13491:SF0">
    <property type="entry name" value="ZINC FINGER CCHC DOMAIN-CONTAINING PROTEIN 10"/>
    <property type="match status" value="1"/>
</dbReference>
<evidence type="ECO:0000256" key="1">
    <source>
        <dbReference type="SAM" id="MobiDB-lite"/>
    </source>
</evidence>
<proteinExistence type="predicted"/>
<sequence length="61" mass="7162">MKKTSFLSNSTSNAQCQKCLKHGHWTYECKNPIIVYKSRPTRTQQLKNIDSSKENKKNKFN</sequence>
<evidence type="ECO:0000313" key="2">
    <source>
        <dbReference type="EMBL" id="QSL65037.1"/>
    </source>
</evidence>
<dbReference type="Proteomes" id="UP000663699">
    <property type="component" value="Chromosome 4"/>
</dbReference>
<name>A0A899G8X9_9ASCO</name>
<dbReference type="GO" id="GO:0008270">
    <property type="term" value="F:zinc ion binding"/>
    <property type="evidence" value="ECO:0007669"/>
    <property type="project" value="InterPro"/>
</dbReference>
<dbReference type="InterPro" id="IPR036875">
    <property type="entry name" value="Znf_CCHC_sf"/>
</dbReference>
<accession>A0A899G8X9</accession>